<comment type="caution">
    <text evidence="17">The sequence shown here is derived from an EMBL/GenBank/DDBJ whole genome shotgun (WGS) entry which is preliminary data.</text>
</comment>
<dbReference type="SUPFAM" id="SSF54534">
    <property type="entry name" value="FKBP-like"/>
    <property type="match status" value="1"/>
</dbReference>
<evidence type="ECO:0000313" key="16">
    <source>
        <dbReference type="EMBL" id="CUX83359.1"/>
    </source>
</evidence>
<sequence length="446" mass="48740">MQVTETLNEGLKRGYTITVTADELAAKVDEKLVEAQPEIEMKGFRKGKVPMALLKKQFGQRLLGEAMQDAVDGAMEQHFKDSGDRPAMQPEVKMTNDAWKEGDDVVVSLSYEALPVIEMPALDGVSLEKLVVKAEDSAVQEALENLAKSAQNFDDKDGAAENGDQVTMDFVGSIDGEPFDGGAAEDFPLVLGSGQFIPGFEEQLVGVKAGDSKDATVKFPDDYGAEHLAGKEAVFACTIKAVKAPADAAIDDALAKQFGAEDLAALKSQISERLEAEYAQASRAVLKRALLDALDDAVTFDLPPSLVDAESKQIAHQLWHDANKDTTAAHDHSHGEIERTEESDKLAVRRVKLGLLLAEVGQKAEIEVTDQEMTQAVIAQARQYPGQERAFFEFIQKNQQMQQQLRAPIFEDKVVDHILEKVTVTEKEVSKDELQKAVETLEEDGE</sequence>
<dbReference type="Proteomes" id="UP000050413">
    <property type="component" value="Unassembled WGS sequence"/>
</dbReference>
<dbReference type="InterPro" id="IPR008881">
    <property type="entry name" value="Trigger_fac_ribosome-bd_bac"/>
</dbReference>
<dbReference type="InterPro" id="IPR005215">
    <property type="entry name" value="Trig_fac"/>
</dbReference>
<evidence type="ECO:0000256" key="4">
    <source>
        <dbReference type="ARBA" id="ARBA00016902"/>
    </source>
</evidence>
<dbReference type="OrthoDB" id="9767721at2"/>
<dbReference type="Pfam" id="PF00254">
    <property type="entry name" value="FKBP_C"/>
    <property type="match status" value="1"/>
</dbReference>
<dbReference type="InterPro" id="IPR036611">
    <property type="entry name" value="Trigger_fac_ribosome-bd_sf"/>
</dbReference>
<evidence type="ECO:0000256" key="14">
    <source>
        <dbReference type="RuleBase" id="RU003914"/>
    </source>
</evidence>
<proteinExistence type="inferred from homology"/>
<protein>
    <recommendedName>
        <fullName evidence="4 12">Trigger factor</fullName>
        <shortName evidence="12">TF</shortName>
        <ecNumber evidence="3 12">5.2.1.8</ecNumber>
    </recommendedName>
    <alternativeName>
        <fullName evidence="11 12">PPIase</fullName>
    </alternativeName>
</protein>
<dbReference type="GO" id="GO:0003755">
    <property type="term" value="F:peptidyl-prolyl cis-trans isomerase activity"/>
    <property type="evidence" value="ECO:0007669"/>
    <property type="project" value="UniProtKB-UniRule"/>
</dbReference>
<dbReference type="GO" id="GO:0006457">
    <property type="term" value="P:protein folding"/>
    <property type="evidence" value="ECO:0007669"/>
    <property type="project" value="UniProtKB-UniRule"/>
</dbReference>
<dbReference type="GO" id="GO:0051301">
    <property type="term" value="P:cell division"/>
    <property type="evidence" value="ECO:0007669"/>
    <property type="project" value="UniProtKB-KW"/>
</dbReference>
<comment type="catalytic activity">
    <reaction evidence="1 12 13">
        <text>[protein]-peptidylproline (omega=180) = [protein]-peptidylproline (omega=0)</text>
        <dbReference type="Rhea" id="RHEA:16237"/>
        <dbReference type="Rhea" id="RHEA-COMP:10747"/>
        <dbReference type="Rhea" id="RHEA-COMP:10748"/>
        <dbReference type="ChEBI" id="CHEBI:83833"/>
        <dbReference type="ChEBI" id="CHEBI:83834"/>
        <dbReference type="EC" id="5.2.1.8"/>
    </reaction>
</comment>
<organism evidence="17 18">
    <name type="scientific">Roseibaca calidilacus</name>
    <dbReference type="NCBI Taxonomy" id="1666912"/>
    <lineage>
        <taxon>Bacteria</taxon>
        <taxon>Pseudomonadati</taxon>
        <taxon>Pseudomonadota</taxon>
        <taxon>Alphaproteobacteria</taxon>
        <taxon>Rhodobacterales</taxon>
        <taxon>Paracoccaceae</taxon>
        <taxon>Roseinatronobacter</taxon>
    </lineage>
</organism>
<dbReference type="SUPFAM" id="SSF109998">
    <property type="entry name" value="Triger factor/SurA peptide-binding domain-like"/>
    <property type="match status" value="1"/>
</dbReference>
<evidence type="ECO:0000259" key="15">
    <source>
        <dbReference type="PROSITE" id="PS50059"/>
    </source>
</evidence>
<evidence type="ECO:0000256" key="5">
    <source>
        <dbReference type="ARBA" id="ARBA00022618"/>
    </source>
</evidence>
<evidence type="ECO:0000256" key="13">
    <source>
        <dbReference type="PROSITE-ProRule" id="PRU00277"/>
    </source>
</evidence>
<keyword evidence="8 12" id="KW-0413">Isomerase</keyword>
<keyword evidence="6 12" id="KW-0697">Rotamase</keyword>
<keyword evidence="19" id="KW-1185">Reference proteome</keyword>
<dbReference type="PIRSF" id="PIRSF003095">
    <property type="entry name" value="Trigger_factor"/>
    <property type="match status" value="1"/>
</dbReference>
<feature type="domain" description="PPIase FKBP-type" evidence="15">
    <location>
        <begin position="163"/>
        <end position="250"/>
    </location>
</feature>
<keyword evidence="12" id="KW-0963">Cytoplasm</keyword>
<keyword evidence="9 12" id="KW-0131">Cell cycle</keyword>
<evidence type="ECO:0000313" key="17">
    <source>
        <dbReference type="EMBL" id="KPP90526.1"/>
    </source>
</evidence>
<keyword evidence="5 12" id="KW-0132">Cell division</keyword>
<reference evidence="17 18" key="1">
    <citation type="submission" date="2015-09" db="EMBL/GenBank/DDBJ databases">
        <title>Identification and resolution of microdiversity through metagenomic sequencing of parallel consortia.</title>
        <authorList>
            <person name="Nelson W.C."/>
            <person name="Romine M.F."/>
            <person name="Lindemann S.R."/>
        </authorList>
    </citation>
    <scope>NUCLEOTIDE SEQUENCE [LARGE SCALE GENOMIC DNA]</scope>
    <source>
        <strain evidence="17">HL-91</strain>
    </source>
</reference>
<comment type="subcellular location">
    <subcellularLocation>
        <location evidence="12">Cytoplasm</location>
    </subcellularLocation>
    <text evidence="12">About half TF is bound to the ribosome near the polypeptide exit tunnel while the other half is free in the cytoplasm.</text>
</comment>
<dbReference type="InterPro" id="IPR008880">
    <property type="entry name" value="Trigger_fac_C"/>
</dbReference>
<evidence type="ECO:0000256" key="11">
    <source>
        <dbReference type="ARBA" id="ARBA00029986"/>
    </source>
</evidence>
<dbReference type="InterPro" id="IPR027304">
    <property type="entry name" value="Trigger_fact/SurA_dom_sf"/>
</dbReference>
<dbReference type="Proteomes" id="UP000182045">
    <property type="component" value="Unassembled WGS sequence"/>
</dbReference>
<evidence type="ECO:0000313" key="19">
    <source>
        <dbReference type="Proteomes" id="UP000182045"/>
    </source>
</evidence>
<evidence type="ECO:0000256" key="1">
    <source>
        <dbReference type="ARBA" id="ARBA00000971"/>
    </source>
</evidence>
<dbReference type="RefSeq" id="WP_072246974.1">
    <property type="nucleotide sequence ID" value="NZ_FBYC01000004.1"/>
</dbReference>
<comment type="similarity">
    <text evidence="2 12 14">Belongs to the FKBP-type PPIase family. Tig subfamily.</text>
</comment>
<dbReference type="Gene3D" id="3.10.50.40">
    <property type="match status" value="1"/>
</dbReference>
<dbReference type="GO" id="GO:0015031">
    <property type="term" value="P:protein transport"/>
    <property type="evidence" value="ECO:0007669"/>
    <property type="project" value="UniProtKB-UniRule"/>
</dbReference>
<dbReference type="PATRIC" id="fig|1666912.4.peg.644"/>
<evidence type="ECO:0000256" key="3">
    <source>
        <dbReference type="ARBA" id="ARBA00013194"/>
    </source>
</evidence>
<dbReference type="HAMAP" id="MF_00303">
    <property type="entry name" value="Trigger_factor_Tig"/>
    <property type="match status" value="1"/>
</dbReference>
<dbReference type="Pfam" id="PF05698">
    <property type="entry name" value="Trigger_C"/>
    <property type="match status" value="1"/>
</dbReference>
<dbReference type="Gene3D" id="1.10.3120.10">
    <property type="entry name" value="Trigger factor, C-terminal domain"/>
    <property type="match status" value="1"/>
</dbReference>
<evidence type="ECO:0000256" key="6">
    <source>
        <dbReference type="ARBA" id="ARBA00023110"/>
    </source>
</evidence>
<evidence type="ECO:0000256" key="8">
    <source>
        <dbReference type="ARBA" id="ARBA00023235"/>
    </source>
</evidence>
<accession>A0A0P8A8P3</accession>
<evidence type="ECO:0000256" key="10">
    <source>
        <dbReference type="ARBA" id="ARBA00024849"/>
    </source>
</evidence>
<reference evidence="16 19" key="2">
    <citation type="submission" date="2016-01" db="EMBL/GenBank/DDBJ databases">
        <authorList>
            <person name="Varghese N."/>
        </authorList>
    </citation>
    <scope>NUCLEOTIDE SEQUENCE [LARGE SCALE GENOMIC DNA]</scope>
    <source>
        <strain evidence="16 19">HL-91</strain>
    </source>
</reference>
<dbReference type="AlphaFoldDB" id="A0A0P8A8P3"/>
<evidence type="ECO:0000256" key="2">
    <source>
        <dbReference type="ARBA" id="ARBA00005464"/>
    </source>
</evidence>
<dbReference type="Gene3D" id="3.30.70.1050">
    <property type="entry name" value="Trigger factor ribosome-binding domain"/>
    <property type="match status" value="1"/>
</dbReference>
<dbReference type="PROSITE" id="PS50059">
    <property type="entry name" value="FKBP_PPIASE"/>
    <property type="match status" value="1"/>
</dbReference>
<evidence type="ECO:0000256" key="9">
    <source>
        <dbReference type="ARBA" id="ARBA00023306"/>
    </source>
</evidence>
<evidence type="ECO:0000313" key="18">
    <source>
        <dbReference type="Proteomes" id="UP000050413"/>
    </source>
</evidence>
<dbReference type="STRING" id="1666912.Ga0058931_2935"/>
<comment type="function">
    <text evidence="10 12">Involved in protein export. Acts as a chaperone by maintaining the newly synthesized protein in an open conformation. Functions as a peptidyl-prolyl cis-trans isomerase.</text>
</comment>
<dbReference type="InterPro" id="IPR046357">
    <property type="entry name" value="PPIase_dom_sf"/>
</dbReference>
<evidence type="ECO:0000256" key="12">
    <source>
        <dbReference type="HAMAP-Rule" id="MF_00303"/>
    </source>
</evidence>
<evidence type="ECO:0000256" key="7">
    <source>
        <dbReference type="ARBA" id="ARBA00023186"/>
    </source>
</evidence>
<dbReference type="SUPFAM" id="SSF102735">
    <property type="entry name" value="Trigger factor ribosome-binding domain"/>
    <property type="match status" value="1"/>
</dbReference>
<dbReference type="Pfam" id="PF05697">
    <property type="entry name" value="Trigger_N"/>
    <property type="match status" value="1"/>
</dbReference>
<keyword evidence="7 12" id="KW-0143">Chaperone</keyword>
<name>A0A0P8A8P3_9RHOB</name>
<dbReference type="InterPro" id="IPR037041">
    <property type="entry name" value="Trigger_fac_C_sf"/>
</dbReference>
<dbReference type="InterPro" id="IPR001179">
    <property type="entry name" value="PPIase_FKBP_dom"/>
</dbReference>
<dbReference type="NCBIfam" id="TIGR00115">
    <property type="entry name" value="tig"/>
    <property type="match status" value="1"/>
</dbReference>
<comment type="domain">
    <text evidence="12">Consists of 3 domains; the N-terminus binds the ribosome, the middle domain has PPIase activity, while the C-terminus has intrinsic chaperone activity on its own.</text>
</comment>
<dbReference type="EMBL" id="LJSG01000017">
    <property type="protein sequence ID" value="KPP90526.1"/>
    <property type="molecule type" value="Genomic_DNA"/>
</dbReference>
<dbReference type="EC" id="5.2.1.8" evidence="3 12"/>
<gene>
    <name evidence="12 17" type="primary">tig</name>
    <name evidence="16" type="ORF">Ga0058931_2935</name>
    <name evidence="17" type="ORF">HLUCCA05_13710</name>
</gene>
<dbReference type="GO" id="GO:0005737">
    <property type="term" value="C:cytoplasm"/>
    <property type="evidence" value="ECO:0007669"/>
    <property type="project" value="UniProtKB-SubCell"/>
</dbReference>
<dbReference type="EMBL" id="FBYC01000004">
    <property type="protein sequence ID" value="CUX83359.1"/>
    <property type="molecule type" value="Genomic_DNA"/>
</dbReference>
<dbReference type="FunFam" id="3.10.50.40:FF:000001">
    <property type="entry name" value="Trigger factor"/>
    <property type="match status" value="1"/>
</dbReference>